<evidence type="ECO:0000256" key="8">
    <source>
        <dbReference type="ARBA" id="ARBA00024195"/>
    </source>
</evidence>
<keyword evidence="13" id="KW-1185">Reference proteome</keyword>
<dbReference type="InterPro" id="IPR033116">
    <property type="entry name" value="TRYPSIN_SER"/>
</dbReference>
<dbReference type="PROSITE" id="PS00134">
    <property type="entry name" value="TRYPSIN_HIS"/>
    <property type="match status" value="1"/>
</dbReference>
<keyword evidence="5 9" id="KW-0720">Serine protease</keyword>
<gene>
    <name evidence="12" type="ORF">LNINA_LOCUS9785</name>
</gene>
<evidence type="ECO:0000313" key="12">
    <source>
        <dbReference type="EMBL" id="CAK1550566.1"/>
    </source>
</evidence>
<accession>A0AAV1JR47</accession>
<comment type="similarity">
    <text evidence="8">Belongs to the peptidase S1 family. CLIP subfamily.</text>
</comment>
<dbReference type="PROSITE" id="PS00135">
    <property type="entry name" value="TRYPSIN_SER"/>
    <property type="match status" value="1"/>
</dbReference>
<dbReference type="PANTHER" id="PTHR24256">
    <property type="entry name" value="TRYPTASE-RELATED"/>
    <property type="match status" value="1"/>
</dbReference>
<dbReference type="CDD" id="cd00190">
    <property type="entry name" value="Tryp_SPc"/>
    <property type="match status" value="1"/>
</dbReference>
<dbReference type="GO" id="GO:0005576">
    <property type="term" value="C:extracellular region"/>
    <property type="evidence" value="ECO:0007669"/>
    <property type="project" value="UniProtKB-SubCell"/>
</dbReference>
<dbReference type="InterPro" id="IPR009003">
    <property type="entry name" value="Peptidase_S1_PA"/>
</dbReference>
<dbReference type="InterPro" id="IPR051487">
    <property type="entry name" value="Ser/Thr_Proteases_Immune/Dev"/>
</dbReference>
<evidence type="ECO:0000256" key="2">
    <source>
        <dbReference type="ARBA" id="ARBA00022670"/>
    </source>
</evidence>
<dbReference type="PRINTS" id="PR00722">
    <property type="entry name" value="CHYMOTRYPSIN"/>
</dbReference>
<evidence type="ECO:0000259" key="11">
    <source>
        <dbReference type="PROSITE" id="PS50240"/>
    </source>
</evidence>
<keyword evidence="3 10" id="KW-0732">Signal</keyword>
<dbReference type="GO" id="GO:0006508">
    <property type="term" value="P:proteolysis"/>
    <property type="evidence" value="ECO:0007669"/>
    <property type="project" value="UniProtKB-KW"/>
</dbReference>
<dbReference type="InterPro" id="IPR018114">
    <property type="entry name" value="TRYPSIN_HIS"/>
</dbReference>
<dbReference type="Gene3D" id="2.40.10.10">
    <property type="entry name" value="Trypsin-like serine proteases"/>
    <property type="match status" value="3"/>
</dbReference>
<dbReference type="GO" id="GO:0004252">
    <property type="term" value="F:serine-type endopeptidase activity"/>
    <property type="evidence" value="ECO:0007669"/>
    <property type="project" value="InterPro"/>
</dbReference>
<dbReference type="SMART" id="SM00020">
    <property type="entry name" value="Tryp_SPc"/>
    <property type="match status" value="1"/>
</dbReference>
<dbReference type="InterPro" id="IPR001254">
    <property type="entry name" value="Trypsin_dom"/>
</dbReference>
<keyword evidence="7" id="KW-0325">Glycoprotein</keyword>
<proteinExistence type="inferred from homology"/>
<evidence type="ECO:0000256" key="6">
    <source>
        <dbReference type="ARBA" id="ARBA00023157"/>
    </source>
</evidence>
<dbReference type="EMBL" id="CAVLEF010000082">
    <property type="protein sequence ID" value="CAK1550566.1"/>
    <property type="molecule type" value="Genomic_DNA"/>
</dbReference>
<evidence type="ECO:0000256" key="3">
    <source>
        <dbReference type="ARBA" id="ARBA00022729"/>
    </source>
</evidence>
<feature type="signal peptide" evidence="10">
    <location>
        <begin position="1"/>
        <end position="19"/>
    </location>
</feature>
<dbReference type="SUPFAM" id="SSF50494">
    <property type="entry name" value="Trypsin-like serine proteases"/>
    <property type="match status" value="1"/>
</dbReference>
<evidence type="ECO:0000256" key="10">
    <source>
        <dbReference type="SAM" id="SignalP"/>
    </source>
</evidence>
<keyword evidence="2 9" id="KW-0645">Protease</keyword>
<dbReference type="FunFam" id="2.40.10.10:FF:000036">
    <property type="entry name" value="Trypsin beta"/>
    <property type="match status" value="1"/>
</dbReference>
<dbReference type="Pfam" id="PF00089">
    <property type="entry name" value="Trypsin"/>
    <property type="match status" value="1"/>
</dbReference>
<name>A0AAV1JR47_9NEOP</name>
<dbReference type="InterPro" id="IPR001314">
    <property type="entry name" value="Peptidase_S1A"/>
</dbReference>
<dbReference type="FunFam" id="2.40.10.10:FF:000028">
    <property type="entry name" value="Serine protease easter"/>
    <property type="match status" value="1"/>
</dbReference>
<dbReference type="AlphaFoldDB" id="A0AAV1JR47"/>
<dbReference type="InterPro" id="IPR043504">
    <property type="entry name" value="Peptidase_S1_PA_chymotrypsin"/>
</dbReference>
<evidence type="ECO:0000256" key="4">
    <source>
        <dbReference type="ARBA" id="ARBA00022801"/>
    </source>
</evidence>
<keyword evidence="4 9" id="KW-0378">Hydrolase</keyword>
<organism evidence="12 13">
    <name type="scientific">Leptosia nina</name>
    <dbReference type="NCBI Taxonomy" id="320188"/>
    <lineage>
        <taxon>Eukaryota</taxon>
        <taxon>Metazoa</taxon>
        <taxon>Ecdysozoa</taxon>
        <taxon>Arthropoda</taxon>
        <taxon>Hexapoda</taxon>
        <taxon>Insecta</taxon>
        <taxon>Pterygota</taxon>
        <taxon>Neoptera</taxon>
        <taxon>Endopterygota</taxon>
        <taxon>Lepidoptera</taxon>
        <taxon>Glossata</taxon>
        <taxon>Ditrysia</taxon>
        <taxon>Papilionoidea</taxon>
        <taxon>Pieridae</taxon>
        <taxon>Pierinae</taxon>
        <taxon>Leptosia</taxon>
    </lineage>
</organism>
<evidence type="ECO:0000256" key="1">
    <source>
        <dbReference type="ARBA" id="ARBA00004239"/>
    </source>
</evidence>
<reference evidence="12 13" key="1">
    <citation type="submission" date="2023-11" db="EMBL/GenBank/DDBJ databases">
        <authorList>
            <person name="Okamura Y."/>
        </authorList>
    </citation>
    <scope>NUCLEOTIDE SEQUENCE [LARGE SCALE GENOMIC DNA]</scope>
</reference>
<evidence type="ECO:0000256" key="5">
    <source>
        <dbReference type="ARBA" id="ARBA00022825"/>
    </source>
</evidence>
<feature type="chain" id="PRO_5043897865" description="Peptidase S1 domain-containing protein" evidence="10">
    <location>
        <begin position="20"/>
        <end position="326"/>
    </location>
</feature>
<dbReference type="PROSITE" id="PS50240">
    <property type="entry name" value="TRYPSIN_DOM"/>
    <property type="match status" value="1"/>
</dbReference>
<comment type="subcellular location">
    <subcellularLocation>
        <location evidence="1">Secreted</location>
        <location evidence="1">Extracellular space</location>
    </subcellularLocation>
</comment>
<protein>
    <recommendedName>
        <fullName evidence="11">Peptidase S1 domain-containing protein</fullName>
    </recommendedName>
</protein>
<feature type="domain" description="Peptidase S1" evidence="11">
    <location>
        <begin position="58"/>
        <end position="323"/>
    </location>
</feature>
<comment type="caution">
    <text evidence="12">The sequence shown here is derived from an EMBL/GenBank/DDBJ whole genome shotgun (WGS) entry which is preliminary data.</text>
</comment>
<keyword evidence="6" id="KW-1015">Disulfide bond</keyword>
<sequence>MDVLNWCFFLFIQISMTHTLNDAGDSIKEKEWRSQISNHQAWKKLDKFECGFNAADRIIGGMNATLGQFPWIVRIGYKCTLKLVVIKYSLVVGEEELDWMCGGALVTDRHVITAAHCLQTDGETFEVAAIRIGEYNTETDPDCQMDVCAPPYQDRKVRIKRIHPSFNKPPFHNDIAVILLDSPVQLHDYVSPICLPRNEQLSDLKIGELMTVAGWGKINMTTEELAKILQFVSVPIVKPETCGAFGKGFKLSRSEICAGAQLNKDACGGDSGGPLMKVFDTIDGPKNYLMGVVSFGPTICGIRKPGVYASVPQFMKWILDNIKRLY</sequence>
<evidence type="ECO:0000256" key="7">
    <source>
        <dbReference type="ARBA" id="ARBA00023180"/>
    </source>
</evidence>
<evidence type="ECO:0000256" key="9">
    <source>
        <dbReference type="RuleBase" id="RU363034"/>
    </source>
</evidence>
<evidence type="ECO:0000313" key="13">
    <source>
        <dbReference type="Proteomes" id="UP001497472"/>
    </source>
</evidence>
<dbReference type="Proteomes" id="UP001497472">
    <property type="component" value="Unassembled WGS sequence"/>
</dbReference>